<name>A0A0M3AW87_9SPHN</name>
<keyword evidence="3" id="KW-0732">Signal</keyword>
<reference evidence="4 5" key="1">
    <citation type="submission" date="2015-04" db="EMBL/GenBank/DDBJ databases">
        <title>Genome sequence of aromatic hydrocarbons-degrading Sphingobium chungbukense DJ77.</title>
        <authorList>
            <person name="Kim Y.-C."/>
            <person name="Chae J.-C."/>
        </authorList>
    </citation>
    <scope>NUCLEOTIDE SEQUENCE [LARGE SCALE GENOMIC DNA]</scope>
    <source>
        <strain evidence="4 5">DJ77</strain>
    </source>
</reference>
<feature type="region of interest" description="Disordered" evidence="1">
    <location>
        <begin position="18"/>
        <end position="158"/>
    </location>
</feature>
<feature type="compositionally biased region" description="Polar residues" evidence="1">
    <location>
        <begin position="141"/>
        <end position="154"/>
    </location>
</feature>
<feature type="region of interest" description="Disordered" evidence="1">
    <location>
        <begin position="386"/>
        <end position="422"/>
    </location>
</feature>
<accession>A0A0M3AW87</accession>
<evidence type="ECO:0000256" key="1">
    <source>
        <dbReference type="SAM" id="MobiDB-lite"/>
    </source>
</evidence>
<dbReference type="STRING" id="56193.YP76_04075"/>
<feature type="transmembrane region" description="Helical" evidence="2">
    <location>
        <begin position="171"/>
        <end position="190"/>
    </location>
</feature>
<dbReference type="EMBL" id="LBIC01000001">
    <property type="protein sequence ID" value="KKW94173.1"/>
    <property type="molecule type" value="Genomic_DNA"/>
</dbReference>
<dbReference type="RefSeq" id="WP_046762612.1">
    <property type="nucleotide sequence ID" value="NZ_LBIC01000001.1"/>
</dbReference>
<keyword evidence="2" id="KW-1133">Transmembrane helix</keyword>
<dbReference type="AlphaFoldDB" id="A0A0M3AW87"/>
<protein>
    <submittedName>
        <fullName evidence="4">Uncharacterized protein</fullName>
    </submittedName>
</protein>
<feature type="compositionally biased region" description="Pro residues" evidence="1">
    <location>
        <begin position="59"/>
        <end position="84"/>
    </location>
</feature>
<evidence type="ECO:0000313" key="5">
    <source>
        <dbReference type="Proteomes" id="UP000033874"/>
    </source>
</evidence>
<gene>
    <name evidence="4" type="ORF">YP76_04075</name>
</gene>
<evidence type="ECO:0000313" key="4">
    <source>
        <dbReference type="EMBL" id="KKW94173.1"/>
    </source>
</evidence>
<feature type="chain" id="PRO_5005650667" evidence="3">
    <location>
        <begin position="22"/>
        <end position="422"/>
    </location>
</feature>
<sequence length="422" mass="44668">MGSRRFLLSALPLLLATPAFAQQENGTEPVFNLPREKPQTSPDKQGPELDVFRGAPATVTPPPVVTPTIQLPPPVSTAPQPAPRSQPQRPATPPQAETRPTPQPAAQPTTQPTPARPPANQTAPASTMPASGETAPLPSPGGNQSLPPAGNSATPAPLEAPVPVAEPAFPWPWVAAAAAVIALIGAFLWLRRRKPEEREESFHQPEPAPPPPVPPQPVPPPSAPRPVQPKAVPPPPPAPTTPQAEPDTADRPWLDLAMEIQAARLTLMGATIGYTLTLHNRGTHAAQDILVRSLIANADAQQQSLFQQFFAGETGLPVHSIVSIAPGETQKLSGEMRLDAQEIAAIRMGQRALLIPVIAFDAQYRWANEAGETQGAGRTGRAFIVGEEQTPPVERLSPFRLDLGPRQYPTPGSRATALSLAS</sequence>
<keyword evidence="5" id="KW-1185">Reference proteome</keyword>
<feature type="compositionally biased region" description="Low complexity" evidence="1">
    <location>
        <begin position="85"/>
        <end position="125"/>
    </location>
</feature>
<keyword evidence="2" id="KW-0812">Transmembrane</keyword>
<dbReference type="PATRIC" id="fig|56193.3.peg.834"/>
<feature type="compositionally biased region" description="Pro residues" evidence="1">
    <location>
        <begin position="206"/>
        <end position="240"/>
    </location>
</feature>
<evidence type="ECO:0000256" key="3">
    <source>
        <dbReference type="SAM" id="SignalP"/>
    </source>
</evidence>
<comment type="caution">
    <text evidence="4">The sequence shown here is derived from an EMBL/GenBank/DDBJ whole genome shotgun (WGS) entry which is preliminary data.</text>
</comment>
<organism evidence="4 5">
    <name type="scientific">Sphingobium chungbukense</name>
    <dbReference type="NCBI Taxonomy" id="56193"/>
    <lineage>
        <taxon>Bacteria</taxon>
        <taxon>Pseudomonadati</taxon>
        <taxon>Pseudomonadota</taxon>
        <taxon>Alphaproteobacteria</taxon>
        <taxon>Sphingomonadales</taxon>
        <taxon>Sphingomonadaceae</taxon>
        <taxon>Sphingobium</taxon>
    </lineage>
</organism>
<proteinExistence type="predicted"/>
<feature type="region of interest" description="Disordered" evidence="1">
    <location>
        <begin position="198"/>
        <end position="249"/>
    </location>
</feature>
<dbReference type="Proteomes" id="UP000033874">
    <property type="component" value="Unassembled WGS sequence"/>
</dbReference>
<evidence type="ECO:0000256" key="2">
    <source>
        <dbReference type="SAM" id="Phobius"/>
    </source>
</evidence>
<keyword evidence="2" id="KW-0472">Membrane</keyword>
<feature type="signal peptide" evidence="3">
    <location>
        <begin position="1"/>
        <end position="21"/>
    </location>
</feature>